<accession>A0AAN4R5D2</accession>
<name>A0AAN4R5D2_9PROT</name>
<evidence type="ECO:0000313" key="5">
    <source>
        <dbReference type="Proteomes" id="UP000321287"/>
    </source>
</evidence>
<dbReference type="Proteomes" id="UP000321287">
    <property type="component" value="Unassembled WGS sequence"/>
</dbReference>
<feature type="domain" description="Large polyvalent protein associated" evidence="3">
    <location>
        <begin position="9"/>
        <end position="124"/>
    </location>
</feature>
<organism evidence="4 5">
    <name type="scientific">Asaia bogorensis NBRC 16594</name>
    <dbReference type="NCBI Taxonomy" id="1231624"/>
    <lineage>
        <taxon>Bacteria</taxon>
        <taxon>Pseudomonadati</taxon>
        <taxon>Pseudomonadota</taxon>
        <taxon>Alphaproteobacteria</taxon>
        <taxon>Acetobacterales</taxon>
        <taxon>Acetobacteraceae</taxon>
        <taxon>Asaia</taxon>
    </lineage>
</organism>
<feature type="compositionally biased region" description="Basic and acidic residues" evidence="1">
    <location>
        <begin position="188"/>
        <end position="205"/>
    </location>
</feature>
<sequence length="225" mass="24900">MSDTAHTLEVGTMVSTGLYGRGIGYITAIYGEQKPETIERFLGCAIGGQAEFDIVFEYGGRSMNLPECILHDEEWKIFPKEAGFADTTKLAELEKAADVYTAAKDAEERVRSSKFARAVEDLKADPAYADLEQGGSQGGGLAVKNIRKLLKAAFKTTKFSIRNPEEGCIYVRWRGGPSEDQVSEITDRFRNRPSEHSTDWSKDGDTPWNKTFGGAEYVFTSRSEA</sequence>
<dbReference type="RefSeq" id="WP_146926704.1">
    <property type="nucleotide sequence ID" value="NZ_BAPU01000065.1"/>
</dbReference>
<dbReference type="Pfam" id="PF18850">
    <property type="entry name" value="LPD30"/>
    <property type="match status" value="1"/>
</dbReference>
<keyword evidence="5" id="KW-1185">Reference proteome</keyword>
<evidence type="ECO:0000259" key="2">
    <source>
        <dbReference type="Pfam" id="PF18847"/>
    </source>
</evidence>
<dbReference type="Pfam" id="PF18847">
    <property type="entry name" value="LPD29"/>
    <property type="match status" value="1"/>
</dbReference>
<evidence type="ECO:0000256" key="1">
    <source>
        <dbReference type="SAM" id="MobiDB-lite"/>
    </source>
</evidence>
<dbReference type="EMBL" id="BJVS01000010">
    <property type="protein sequence ID" value="GEL54787.1"/>
    <property type="molecule type" value="Genomic_DNA"/>
</dbReference>
<protein>
    <submittedName>
        <fullName evidence="4">Uncharacterized protein</fullName>
    </submittedName>
</protein>
<feature type="domain" description="Large polyvalent protein associated" evidence="2">
    <location>
        <begin position="142"/>
        <end position="222"/>
    </location>
</feature>
<evidence type="ECO:0000313" key="4">
    <source>
        <dbReference type="EMBL" id="GEL54787.1"/>
    </source>
</evidence>
<dbReference type="InterPro" id="IPR040631">
    <property type="entry name" value="LPD30"/>
</dbReference>
<feature type="region of interest" description="Disordered" evidence="1">
    <location>
        <begin position="188"/>
        <end position="207"/>
    </location>
</feature>
<comment type="caution">
    <text evidence="4">The sequence shown here is derived from an EMBL/GenBank/DDBJ whole genome shotgun (WGS) entry which is preliminary data.</text>
</comment>
<gene>
    <name evidence="4" type="ORF">ABO01nite_27940</name>
</gene>
<dbReference type="AlphaFoldDB" id="A0AAN4R5D2"/>
<dbReference type="InterPro" id="IPR041311">
    <property type="entry name" value="LPD29"/>
</dbReference>
<reference evidence="4 5" key="1">
    <citation type="submission" date="2019-07" db="EMBL/GenBank/DDBJ databases">
        <title>Whole genome shotgun sequence of Asaia bogorensis NBRC 16594.</title>
        <authorList>
            <person name="Hosoyama A."/>
            <person name="Uohara A."/>
            <person name="Ohji S."/>
            <person name="Ichikawa N."/>
        </authorList>
    </citation>
    <scope>NUCLEOTIDE SEQUENCE [LARGE SCALE GENOMIC DNA]</scope>
    <source>
        <strain evidence="4 5">NBRC 16594</strain>
    </source>
</reference>
<evidence type="ECO:0000259" key="3">
    <source>
        <dbReference type="Pfam" id="PF18850"/>
    </source>
</evidence>
<proteinExistence type="predicted"/>